<comment type="caution">
    <text evidence="1">The sequence shown here is derived from an EMBL/GenBank/DDBJ whole genome shotgun (WGS) entry which is preliminary data.</text>
</comment>
<name>A0ACB8CTQ6_DERSI</name>
<dbReference type="Proteomes" id="UP000821865">
    <property type="component" value="Chromosome 5"/>
</dbReference>
<keyword evidence="2" id="KW-1185">Reference proteome</keyword>
<sequence length="258" mass="28874">MTDPARVGESVVARSCMQTAPQWSPRVQPRTTALGPLAWPTAVAAADSFKKGAFLHPESLAAALSGPVAVSNNWAFMELPYTEHFPHPCSPEWTDLCWHSTQENKDWRREVPGFLFLECSGCSRDSAGGAAFTHSTPSAHDDTATHRPAEPRGEPRKERTAFSRSQVETLEAEFSQRNYLTRLRRYEIALALDLTERQVKIWFQNRRMKCKRSRTAVKAEWSPSPSVPKSPFLLQADADQKKLVPACCADISEPNCFN</sequence>
<gene>
    <name evidence="1" type="ORF">HPB49_023509</name>
</gene>
<accession>A0ACB8CTQ6</accession>
<organism evidence="1 2">
    <name type="scientific">Dermacentor silvarum</name>
    <name type="common">Tick</name>
    <dbReference type="NCBI Taxonomy" id="543639"/>
    <lineage>
        <taxon>Eukaryota</taxon>
        <taxon>Metazoa</taxon>
        <taxon>Ecdysozoa</taxon>
        <taxon>Arthropoda</taxon>
        <taxon>Chelicerata</taxon>
        <taxon>Arachnida</taxon>
        <taxon>Acari</taxon>
        <taxon>Parasitiformes</taxon>
        <taxon>Ixodida</taxon>
        <taxon>Ixodoidea</taxon>
        <taxon>Ixodidae</taxon>
        <taxon>Rhipicephalinae</taxon>
        <taxon>Dermacentor</taxon>
    </lineage>
</organism>
<evidence type="ECO:0000313" key="1">
    <source>
        <dbReference type="EMBL" id="KAH7950392.1"/>
    </source>
</evidence>
<protein>
    <submittedName>
        <fullName evidence="1">Uncharacterized protein</fullName>
    </submittedName>
</protein>
<dbReference type="EMBL" id="CM023474">
    <property type="protein sequence ID" value="KAH7950392.1"/>
    <property type="molecule type" value="Genomic_DNA"/>
</dbReference>
<evidence type="ECO:0000313" key="2">
    <source>
        <dbReference type="Proteomes" id="UP000821865"/>
    </source>
</evidence>
<proteinExistence type="predicted"/>
<reference evidence="1" key="1">
    <citation type="submission" date="2020-05" db="EMBL/GenBank/DDBJ databases">
        <title>Large-scale comparative analyses of tick genomes elucidate their genetic diversity and vector capacities.</title>
        <authorList>
            <person name="Jia N."/>
            <person name="Wang J."/>
            <person name="Shi W."/>
            <person name="Du L."/>
            <person name="Sun Y."/>
            <person name="Zhan W."/>
            <person name="Jiang J."/>
            <person name="Wang Q."/>
            <person name="Zhang B."/>
            <person name="Ji P."/>
            <person name="Sakyi L.B."/>
            <person name="Cui X."/>
            <person name="Yuan T."/>
            <person name="Jiang B."/>
            <person name="Yang W."/>
            <person name="Lam T.T.-Y."/>
            <person name="Chang Q."/>
            <person name="Ding S."/>
            <person name="Wang X."/>
            <person name="Zhu J."/>
            <person name="Ruan X."/>
            <person name="Zhao L."/>
            <person name="Wei J."/>
            <person name="Que T."/>
            <person name="Du C."/>
            <person name="Cheng J."/>
            <person name="Dai P."/>
            <person name="Han X."/>
            <person name="Huang E."/>
            <person name="Gao Y."/>
            <person name="Liu J."/>
            <person name="Shao H."/>
            <person name="Ye R."/>
            <person name="Li L."/>
            <person name="Wei W."/>
            <person name="Wang X."/>
            <person name="Wang C."/>
            <person name="Yang T."/>
            <person name="Huo Q."/>
            <person name="Li W."/>
            <person name="Guo W."/>
            <person name="Chen H."/>
            <person name="Zhou L."/>
            <person name="Ni X."/>
            <person name="Tian J."/>
            <person name="Zhou Y."/>
            <person name="Sheng Y."/>
            <person name="Liu T."/>
            <person name="Pan Y."/>
            <person name="Xia L."/>
            <person name="Li J."/>
            <person name="Zhao F."/>
            <person name="Cao W."/>
        </authorList>
    </citation>
    <scope>NUCLEOTIDE SEQUENCE</scope>
    <source>
        <strain evidence="1">Dsil-2018</strain>
    </source>
</reference>